<dbReference type="RefSeq" id="WP_343769667.1">
    <property type="nucleotide sequence ID" value="NZ_BAAACF010000002.1"/>
</dbReference>
<dbReference type="Proteomes" id="UP001500339">
    <property type="component" value="Unassembled WGS sequence"/>
</dbReference>
<keyword evidence="2" id="KW-1185">Reference proteome</keyword>
<sequence length="275" mass="32104">MKPILLIEQPKNCKVYERHDIVARVKDRLTIKLTDEHYVKDLNLNIKNIKFPMNLNLNAYIKNIETAKRYFKKESGYIAPRVWRKVDYNFYSKFQKDLLAYSITSTIQTIFRLNNKSIRSGCVVIYDPVDPSVYESVMTISKFAKYIVFLTNNIPKAMTLSDYVMANYGISPIVTKDKDYALKLGDFIVTSKKENLKTEKPTWFLDNLFVGENSSLQYINDVTYFTPWFGENGISLELLGAILCQMEEKDVEKSLRYNGVYLNHILFNNKVLLFK</sequence>
<comment type="caution">
    <text evidence="1">The sequence shown here is derived from an EMBL/GenBank/DDBJ whole genome shotgun (WGS) entry which is preliminary data.</text>
</comment>
<organism evidence="1 2">
    <name type="scientific">Clostridium malenominatum</name>
    <dbReference type="NCBI Taxonomy" id="1539"/>
    <lineage>
        <taxon>Bacteria</taxon>
        <taxon>Bacillati</taxon>
        <taxon>Bacillota</taxon>
        <taxon>Clostridia</taxon>
        <taxon>Eubacteriales</taxon>
        <taxon>Clostridiaceae</taxon>
        <taxon>Clostridium</taxon>
    </lineage>
</organism>
<accession>A0ABN1J1L1</accession>
<dbReference type="EMBL" id="BAAACF010000002">
    <property type="protein sequence ID" value="GAA0725959.1"/>
    <property type="molecule type" value="Genomic_DNA"/>
</dbReference>
<name>A0ABN1J1L1_9CLOT</name>
<gene>
    <name evidence="1" type="ORF">GCM10008905_21970</name>
</gene>
<proteinExistence type="predicted"/>
<evidence type="ECO:0000313" key="1">
    <source>
        <dbReference type="EMBL" id="GAA0725959.1"/>
    </source>
</evidence>
<reference evidence="1 2" key="1">
    <citation type="journal article" date="2019" name="Int. J. Syst. Evol. Microbiol.">
        <title>The Global Catalogue of Microorganisms (GCM) 10K type strain sequencing project: providing services to taxonomists for standard genome sequencing and annotation.</title>
        <authorList>
            <consortium name="The Broad Institute Genomics Platform"/>
            <consortium name="The Broad Institute Genome Sequencing Center for Infectious Disease"/>
            <person name="Wu L."/>
            <person name="Ma J."/>
        </authorList>
    </citation>
    <scope>NUCLEOTIDE SEQUENCE [LARGE SCALE GENOMIC DNA]</scope>
    <source>
        <strain evidence="1 2">JCM 1405</strain>
    </source>
</reference>
<protein>
    <submittedName>
        <fullName evidence="1">Uncharacterized protein</fullName>
    </submittedName>
</protein>
<evidence type="ECO:0000313" key="2">
    <source>
        <dbReference type="Proteomes" id="UP001500339"/>
    </source>
</evidence>